<organism evidence="1 2">
    <name type="scientific">Cyclobacterium plantarum</name>
    <dbReference type="NCBI Taxonomy" id="2716263"/>
    <lineage>
        <taxon>Bacteria</taxon>
        <taxon>Pseudomonadati</taxon>
        <taxon>Bacteroidota</taxon>
        <taxon>Cytophagia</taxon>
        <taxon>Cytophagales</taxon>
        <taxon>Cyclobacteriaceae</taxon>
        <taxon>Cyclobacterium</taxon>
    </lineage>
</organism>
<comment type="caution">
    <text evidence="1">The sequence shown here is derived from an EMBL/GenBank/DDBJ whole genome shotgun (WGS) entry which is preliminary data.</text>
</comment>
<dbReference type="Proteomes" id="UP000649799">
    <property type="component" value="Unassembled WGS sequence"/>
</dbReference>
<proteinExistence type="predicted"/>
<name>A0ABX0HH29_9BACT</name>
<evidence type="ECO:0000313" key="1">
    <source>
        <dbReference type="EMBL" id="NHE59696.1"/>
    </source>
</evidence>
<dbReference type="EMBL" id="JAANYN010000016">
    <property type="protein sequence ID" value="NHE59696.1"/>
    <property type="molecule type" value="Genomic_DNA"/>
</dbReference>
<reference evidence="1 2" key="1">
    <citation type="submission" date="2020-03" db="EMBL/GenBank/DDBJ databases">
        <title>Cyclobacterium plantarum sp. nov., a marine bacterium isolated from a coastal-marine wetland.</title>
        <authorList>
            <person name="Sanchez-Porro C."/>
            <person name="Ventosa A."/>
            <person name="Amoozegar M."/>
        </authorList>
    </citation>
    <scope>NUCLEOTIDE SEQUENCE [LARGE SCALE GENOMIC DNA]</scope>
    <source>
        <strain evidence="1 2">GBPx2</strain>
    </source>
</reference>
<protein>
    <recommendedName>
        <fullName evidence="3">Outer membrane protein beta-barrel domain-containing protein</fullName>
    </recommendedName>
</protein>
<evidence type="ECO:0008006" key="3">
    <source>
        <dbReference type="Google" id="ProtNLM"/>
    </source>
</evidence>
<keyword evidence="2" id="KW-1185">Reference proteome</keyword>
<evidence type="ECO:0000313" key="2">
    <source>
        <dbReference type="Proteomes" id="UP000649799"/>
    </source>
</evidence>
<sequence>MKITSYLHQNTYSLLTLCSICFLFLFYSGAQGQAFDKGTKVVSAGIGIGSSLGSFSHNSQTPAISVQYEQGVWDAGADGVVSLGAYVGYKSFGWKTETSGFNTSASWKYTIIGIRSAYHYQGLDNDDLDVYGGLMLAANLLNYSYTDSQGNRQGAGNFGNSTGLTLYLGGRYYFSPMAAGFAEIGYGISYLNLGLALRFQ</sequence>
<gene>
    <name evidence="1" type="ORF">G9Q97_23060</name>
</gene>
<accession>A0ABX0HH29</accession>
<dbReference type="RefSeq" id="WP_166151336.1">
    <property type="nucleotide sequence ID" value="NZ_JAANYN010000016.1"/>
</dbReference>